<dbReference type="GO" id="GO:0031201">
    <property type="term" value="C:SNARE complex"/>
    <property type="evidence" value="ECO:0007669"/>
    <property type="project" value="TreeGrafter"/>
</dbReference>
<evidence type="ECO:0000256" key="5">
    <source>
        <dbReference type="ARBA" id="ARBA00022989"/>
    </source>
</evidence>
<sequence>MVRDRLPELRAYQNNSTTFGKGFLQDVHIQMSQNKKLREVLDEVEEVRSLIQLVAENITIVKDLYNNVLSYTNKDLKKELDSRTYAISQTSFRIQRKLREMAKDLSSMDDLTVATEGPIHMRIKALQYSTMIKLFSEIMEDYNLSMLRYHEKCRILLHHQKLLIRKHITSDELETLLDNPEISLFVDNILEDSRIARQQLSDIQSRHNDIIKLEKSIVEIRDMFTEMAFLVEKQGEQINSVEYFAGRTADTVDSGRTDLQKAEKKRRKYKKTKIKFVIIITIIIIFLLLLAILCT</sequence>
<dbReference type="InterPro" id="IPR045242">
    <property type="entry name" value="Syntaxin"/>
</dbReference>
<feature type="domain" description="T-SNARE coiled-coil homology" evidence="8">
    <location>
        <begin position="200"/>
        <end position="262"/>
    </location>
</feature>
<dbReference type="GO" id="GO:0006906">
    <property type="term" value="P:vesicle fusion"/>
    <property type="evidence" value="ECO:0007669"/>
    <property type="project" value="TreeGrafter"/>
</dbReference>
<keyword evidence="3 7" id="KW-0812">Transmembrane</keyword>
<comment type="subcellular location">
    <subcellularLocation>
        <location evidence="1">Membrane</location>
        <topology evidence="1">Single-pass type IV membrane protein</topology>
    </subcellularLocation>
</comment>
<dbReference type="CDD" id="cd15848">
    <property type="entry name" value="SNARE_syntaxin1-like"/>
    <property type="match status" value="1"/>
</dbReference>
<dbReference type="GO" id="GO:0006886">
    <property type="term" value="P:intracellular protein transport"/>
    <property type="evidence" value="ECO:0007669"/>
    <property type="project" value="TreeGrafter"/>
</dbReference>
<dbReference type="Proteomes" id="UP000694925">
    <property type="component" value="Unplaced"/>
</dbReference>
<dbReference type="GO" id="GO:0000149">
    <property type="term" value="F:SNARE binding"/>
    <property type="evidence" value="ECO:0007669"/>
    <property type="project" value="TreeGrafter"/>
</dbReference>
<dbReference type="GeneID" id="113464513"/>
<dbReference type="SUPFAM" id="SSF47661">
    <property type="entry name" value="t-snare proteins"/>
    <property type="match status" value="1"/>
</dbReference>
<dbReference type="GO" id="GO:0006836">
    <property type="term" value="P:neurotransmitter transport"/>
    <property type="evidence" value="ECO:0007669"/>
    <property type="project" value="UniProtKB-KW"/>
</dbReference>
<dbReference type="Gene3D" id="1.20.58.70">
    <property type="match status" value="1"/>
</dbReference>
<dbReference type="KEGG" id="ccal:113464513"/>
<evidence type="ECO:0000259" key="8">
    <source>
        <dbReference type="PROSITE" id="PS50192"/>
    </source>
</evidence>
<dbReference type="PROSITE" id="PS50192">
    <property type="entry name" value="T_SNARE"/>
    <property type="match status" value="1"/>
</dbReference>
<dbReference type="AlphaFoldDB" id="A0AAJ7S356"/>
<keyword evidence="5 7" id="KW-1133">Transmembrane helix</keyword>
<dbReference type="GO" id="GO:0012505">
    <property type="term" value="C:endomembrane system"/>
    <property type="evidence" value="ECO:0007669"/>
    <property type="project" value="TreeGrafter"/>
</dbReference>
<name>A0AAJ7S356_9HYME</name>
<organism evidence="9 10">
    <name type="scientific">Ceratina calcarata</name>
    <dbReference type="NCBI Taxonomy" id="156304"/>
    <lineage>
        <taxon>Eukaryota</taxon>
        <taxon>Metazoa</taxon>
        <taxon>Ecdysozoa</taxon>
        <taxon>Arthropoda</taxon>
        <taxon>Hexapoda</taxon>
        <taxon>Insecta</taxon>
        <taxon>Pterygota</taxon>
        <taxon>Neoptera</taxon>
        <taxon>Endopterygota</taxon>
        <taxon>Hymenoptera</taxon>
        <taxon>Apocrita</taxon>
        <taxon>Aculeata</taxon>
        <taxon>Apoidea</taxon>
        <taxon>Anthophila</taxon>
        <taxon>Apidae</taxon>
        <taxon>Ceratina</taxon>
        <taxon>Zadontomerus</taxon>
    </lineage>
</organism>
<keyword evidence="4" id="KW-0532">Neurotransmitter transport</keyword>
<evidence type="ECO:0000256" key="1">
    <source>
        <dbReference type="ARBA" id="ARBA00004211"/>
    </source>
</evidence>
<dbReference type="PANTHER" id="PTHR19957:SF307">
    <property type="entry name" value="PROTEIN SSO1-RELATED"/>
    <property type="match status" value="1"/>
</dbReference>
<evidence type="ECO:0000256" key="4">
    <source>
        <dbReference type="ARBA" id="ARBA00022775"/>
    </source>
</evidence>
<reference evidence="10" key="1">
    <citation type="submission" date="2025-08" db="UniProtKB">
        <authorList>
            <consortium name="RefSeq"/>
        </authorList>
    </citation>
    <scope>IDENTIFICATION</scope>
    <source>
        <tissue evidence="10">Whole body</tissue>
    </source>
</reference>
<gene>
    <name evidence="10" type="primary">LOC113464513</name>
</gene>
<dbReference type="GO" id="GO:0006887">
    <property type="term" value="P:exocytosis"/>
    <property type="evidence" value="ECO:0007669"/>
    <property type="project" value="TreeGrafter"/>
</dbReference>
<dbReference type="SMART" id="SM00397">
    <property type="entry name" value="t_SNARE"/>
    <property type="match status" value="1"/>
</dbReference>
<evidence type="ECO:0000256" key="2">
    <source>
        <dbReference type="ARBA" id="ARBA00009063"/>
    </source>
</evidence>
<dbReference type="Pfam" id="PF00804">
    <property type="entry name" value="Syntaxin"/>
    <property type="match status" value="1"/>
</dbReference>
<dbReference type="GO" id="GO:0005886">
    <property type="term" value="C:plasma membrane"/>
    <property type="evidence" value="ECO:0007669"/>
    <property type="project" value="TreeGrafter"/>
</dbReference>
<dbReference type="PANTHER" id="PTHR19957">
    <property type="entry name" value="SYNTAXIN"/>
    <property type="match status" value="1"/>
</dbReference>
<comment type="similarity">
    <text evidence="2">Belongs to the syntaxin family.</text>
</comment>
<keyword evidence="4" id="KW-0813">Transport</keyword>
<keyword evidence="9" id="KW-1185">Reference proteome</keyword>
<dbReference type="SMART" id="SM00503">
    <property type="entry name" value="SynN"/>
    <property type="match status" value="1"/>
</dbReference>
<accession>A0AAJ7S356</accession>
<protein>
    <submittedName>
        <fullName evidence="10">Syntaxin-1A-like</fullName>
    </submittedName>
</protein>
<dbReference type="InterPro" id="IPR006011">
    <property type="entry name" value="Syntaxin_N"/>
</dbReference>
<dbReference type="Gene3D" id="1.20.5.110">
    <property type="match status" value="1"/>
</dbReference>
<dbReference type="GO" id="GO:0005484">
    <property type="term" value="F:SNAP receptor activity"/>
    <property type="evidence" value="ECO:0007669"/>
    <property type="project" value="TreeGrafter"/>
</dbReference>
<keyword evidence="6 7" id="KW-0472">Membrane</keyword>
<dbReference type="Pfam" id="PF05739">
    <property type="entry name" value="SNARE"/>
    <property type="match status" value="1"/>
</dbReference>
<dbReference type="InterPro" id="IPR000727">
    <property type="entry name" value="T_SNARE_dom"/>
</dbReference>
<evidence type="ECO:0000256" key="6">
    <source>
        <dbReference type="ARBA" id="ARBA00023136"/>
    </source>
</evidence>
<evidence type="ECO:0000256" key="3">
    <source>
        <dbReference type="ARBA" id="ARBA00022692"/>
    </source>
</evidence>
<evidence type="ECO:0000313" key="9">
    <source>
        <dbReference type="Proteomes" id="UP000694925"/>
    </source>
</evidence>
<dbReference type="RefSeq" id="XP_026670482.1">
    <property type="nucleotide sequence ID" value="XM_026814681.1"/>
</dbReference>
<feature type="transmembrane region" description="Helical" evidence="7">
    <location>
        <begin position="274"/>
        <end position="293"/>
    </location>
</feature>
<proteinExistence type="inferred from homology"/>
<dbReference type="GO" id="GO:0048278">
    <property type="term" value="P:vesicle docking"/>
    <property type="evidence" value="ECO:0007669"/>
    <property type="project" value="TreeGrafter"/>
</dbReference>
<evidence type="ECO:0000313" key="10">
    <source>
        <dbReference type="RefSeq" id="XP_026670482.1"/>
    </source>
</evidence>
<evidence type="ECO:0000256" key="7">
    <source>
        <dbReference type="SAM" id="Phobius"/>
    </source>
</evidence>
<dbReference type="InterPro" id="IPR010989">
    <property type="entry name" value="SNARE"/>
</dbReference>